<evidence type="ECO:0000256" key="6">
    <source>
        <dbReference type="ARBA" id="ARBA00023004"/>
    </source>
</evidence>
<dbReference type="InterPro" id="IPR039261">
    <property type="entry name" value="FNR_nucleotide-bd"/>
</dbReference>
<evidence type="ECO:0000256" key="1">
    <source>
        <dbReference type="ARBA" id="ARBA00001974"/>
    </source>
</evidence>
<feature type="domain" description="2Fe-2S ferredoxin-type" evidence="8">
    <location>
        <begin position="279"/>
        <end position="366"/>
    </location>
</feature>
<dbReference type="EMBL" id="JBJVNE010000026">
    <property type="protein sequence ID" value="MFM9652227.1"/>
    <property type="molecule type" value="Genomic_DNA"/>
</dbReference>
<accession>A0ABW9IWE2</accession>
<sequence>MDLGTPVTRPPDLYGRPRGDSFMRQLAAFSDRAVTSLARHGTPARRPPATETPVLRELVVAAKHQETEDVVSLRLAAPDGGTLPPWQPGAHIELRLPSGRKRQYSLCGDPADRYRYRIAVRRIADGGGGSAEVHDALSDGMRVAITGPRNAFPFAAEASILLIAGGIGVTPILPMAREAARRGLDWRLVHTGRSRDSMPFTAELAELAATAPDRVSIRPDDESGVPEAAELLSSIPAGGAVYCCGPAPMIDGVRRAFAGSRASALHFERFAPAPITDGRPFELQLGGTGRVLPVPCDRSALDVLHEALPDLPFSCRQGFCGTCRVRVTDGRVDHRDRRLTATERAAGAMLPCVSRAPEGERLVLEM</sequence>
<keyword evidence="4" id="KW-0479">Metal-binding</keyword>
<dbReference type="InterPro" id="IPR050415">
    <property type="entry name" value="MRET"/>
</dbReference>
<keyword evidence="11" id="KW-1185">Reference proteome</keyword>
<dbReference type="CDD" id="cd00207">
    <property type="entry name" value="fer2"/>
    <property type="match status" value="1"/>
</dbReference>
<evidence type="ECO:0000256" key="5">
    <source>
        <dbReference type="ARBA" id="ARBA00023002"/>
    </source>
</evidence>
<dbReference type="Gene3D" id="3.10.20.30">
    <property type="match status" value="1"/>
</dbReference>
<dbReference type="InterPro" id="IPR001041">
    <property type="entry name" value="2Fe-2S_ferredoxin-type"/>
</dbReference>
<dbReference type="InterPro" id="IPR036010">
    <property type="entry name" value="2Fe-2S_ferredoxin-like_sf"/>
</dbReference>
<keyword evidence="5" id="KW-0560">Oxidoreductase</keyword>
<dbReference type="Pfam" id="PF00175">
    <property type="entry name" value="NAD_binding_1"/>
    <property type="match status" value="1"/>
</dbReference>
<dbReference type="PANTHER" id="PTHR47354">
    <property type="entry name" value="NADH OXIDOREDUCTASE HCR"/>
    <property type="match status" value="1"/>
</dbReference>
<dbReference type="PROSITE" id="PS00197">
    <property type="entry name" value="2FE2S_FER_1"/>
    <property type="match status" value="1"/>
</dbReference>
<dbReference type="RefSeq" id="WP_369277290.1">
    <property type="nucleotide sequence ID" value="NZ_JBJVMW010000009.1"/>
</dbReference>
<proteinExistence type="predicted"/>
<evidence type="ECO:0000256" key="3">
    <source>
        <dbReference type="ARBA" id="ARBA00022714"/>
    </source>
</evidence>
<dbReference type="PRINTS" id="PR00409">
    <property type="entry name" value="PHDIOXRDTASE"/>
</dbReference>
<dbReference type="PANTHER" id="PTHR47354:SF1">
    <property type="entry name" value="CARNITINE MONOOXYGENASE REDUCTASE SUBUNIT"/>
    <property type="match status" value="1"/>
</dbReference>
<dbReference type="InterPro" id="IPR012675">
    <property type="entry name" value="Beta-grasp_dom_sf"/>
</dbReference>
<dbReference type="CDD" id="cd06185">
    <property type="entry name" value="PDR_like"/>
    <property type="match status" value="1"/>
</dbReference>
<evidence type="ECO:0000259" key="9">
    <source>
        <dbReference type="PROSITE" id="PS51384"/>
    </source>
</evidence>
<dbReference type="Proteomes" id="UP001631993">
    <property type="component" value="Unassembled WGS sequence"/>
</dbReference>
<keyword evidence="3" id="KW-0001">2Fe-2S</keyword>
<evidence type="ECO:0000256" key="2">
    <source>
        <dbReference type="ARBA" id="ARBA00022630"/>
    </source>
</evidence>
<dbReference type="Gene3D" id="2.40.30.10">
    <property type="entry name" value="Translation factors"/>
    <property type="match status" value="1"/>
</dbReference>
<dbReference type="InterPro" id="IPR017927">
    <property type="entry name" value="FAD-bd_FR_type"/>
</dbReference>
<dbReference type="InterPro" id="IPR017938">
    <property type="entry name" value="Riboflavin_synthase-like_b-brl"/>
</dbReference>
<dbReference type="PROSITE" id="PS51384">
    <property type="entry name" value="FAD_FR"/>
    <property type="match status" value="1"/>
</dbReference>
<dbReference type="Gene3D" id="3.40.50.80">
    <property type="entry name" value="Nucleotide-binding domain of ferredoxin-NADP reductase (FNR) module"/>
    <property type="match status" value="1"/>
</dbReference>
<comment type="cofactor">
    <cofactor evidence="1">
        <name>FAD</name>
        <dbReference type="ChEBI" id="CHEBI:57692"/>
    </cofactor>
</comment>
<keyword evidence="7" id="KW-0411">Iron-sulfur</keyword>
<dbReference type="PROSITE" id="PS51085">
    <property type="entry name" value="2FE2S_FER_2"/>
    <property type="match status" value="1"/>
</dbReference>
<evidence type="ECO:0000259" key="8">
    <source>
        <dbReference type="PROSITE" id="PS51085"/>
    </source>
</evidence>
<dbReference type="SUPFAM" id="SSF63380">
    <property type="entry name" value="Riboflavin synthase domain-like"/>
    <property type="match status" value="1"/>
</dbReference>
<name>A0ABW9IWE2_STRGJ</name>
<evidence type="ECO:0000313" key="10">
    <source>
        <dbReference type="EMBL" id="MFM9652227.1"/>
    </source>
</evidence>
<keyword evidence="6" id="KW-0408">Iron</keyword>
<keyword evidence="2" id="KW-0285">Flavoprotein</keyword>
<feature type="domain" description="FAD-binding FR-type" evidence="9">
    <location>
        <begin position="53"/>
        <end position="155"/>
    </location>
</feature>
<dbReference type="InterPro" id="IPR006058">
    <property type="entry name" value="2Fe2S_fd_BS"/>
</dbReference>
<dbReference type="Pfam" id="PF00111">
    <property type="entry name" value="Fer2"/>
    <property type="match status" value="1"/>
</dbReference>
<protein>
    <submittedName>
        <fullName evidence="10">PDR/VanB family oxidoreductase</fullName>
    </submittedName>
</protein>
<gene>
    <name evidence="10" type="ORF">ACKI1S_39595</name>
</gene>
<evidence type="ECO:0000256" key="4">
    <source>
        <dbReference type="ARBA" id="ARBA00022723"/>
    </source>
</evidence>
<comment type="caution">
    <text evidence="10">The sequence shown here is derived from an EMBL/GenBank/DDBJ whole genome shotgun (WGS) entry which is preliminary data.</text>
</comment>
<organism evidence="10 11">
    <name type="scientific">Streptomyces galilaeus</name>
    <dbReference type="NCBI Taxonomy" id="33899"/>
    <lineage>
        <taxon>Bacteria</taxon>
        <taxon>Bacillati</taxon>
        <taxon>Actinomycetota</taxon>
        <taxon>Actinomycetes</taxon>
        <taxon>Kitasatosporales</taxon>
        <taxon>Streptomycetaceae</taxon>
        <taxon>Streptomyces</taxon>
    </lineage>
</organism>
<evidence type="ECO:0000313" key="11">
    <source>
        <dbReference type="Proteomes" id="UP001631993"/>
    </source>
</evidence>
<dbReference type="SUPFAM" id="SSF54292">
    <property type="entry name" value="2Fe-2S ferredoxin-like"/>
    <property type="match status" value="1"/>
</dbReference>
<dbReference type="SUPFAM" id="SSF52343">
    <property type="entry name" value="Ferredoxin reductase-like, C-terminal NADP-linked domain"/>
    <property type="match status" value="1"/>
</dbReference>
<dbReference type="InterPro" id="IPR001433">
    <property type="entry name" value="OxRdtase_FAD/NAD-bd"/>
</dbReference>
<evidence type="ECO:0000256" key="7">
    <source>
        <dbReference type="ARBA" id="ARBA00023014"/>
    </source>
</evidence>
<reference evidence="10 11" key="1">
    <citation type="submission" date="2024-12" db="EMBL/GenBank/DDBJ databases">
        <title>Forecasting of Potato common scab and diversities of Pathogenic streptomyces spp. in china.</title>
        <authorList>
            <person name="Handique U."/>
            <person name="Wu J."/>
        </authorList>
    </citation>
    <scope>NUCLEOTIDE SEQUENCE [LARGE SCALE GENOMIC DNA]</scope>
    <source>
        <strain evidence="10 11">ZRIMU1585</strain>
    </source>
</reference>